<dbReference type="InterPro" id="IPR017871">
    <property type="entry name" value="ABC_transporter-like_CS"/>
</dbReference>
<protein>
    <submittedName>
        <fullName evidence="12">ABC multidrug transporter SitT</fullName>
    </submittedName>
</protein>
<evidence type="ECO:0000256" key="6">
    <source>
        <dbReference type="ARBA" id="ARBA00022840"/>
    </source>
</evidence>
<dbReference type="CDD" id="cd18578">
    <property type="entry name" value="ABC_6TM_Pgp_ABCB1_D2_like"/>
    <property type="match status" value="1"/>
</dbReference>
<dbReference type="InterPro" id="IPR039421">
    <property type="entry name" value="Type_1_exporter"/>
</dbReference>
<evidence type="ECO:0000256" key="9">
    <source>
        <dbReference type="SAM" id="Phobius"/>
    </source>
</evidence>
<feature type="transmembrane region" description="Helical" evidence="9">
    <location>
        <begin position="201"/>
        <end position="222"/>
    </location>
</feature>
<feature type="transmembrane region" description="Helical" evidence="9">
    <location>
        <begin position="966"/>
        <end position="984"/>
    </location>
</feature>
<dbReference type="PANTHER" id="PTHR43394">
    <property type="entry name" value="ATP-DEPENDENT PERMEASE MDL1, MITOCHONDRIAL"/>
    <property type="match status" value="1"/>
</dbReference>
<dbReference type="Gene3D" id="1.20.1560.10">
    <property type="entry name" value="ABC transporter type 1, transmembrane domain"/>
    <property type="match status" value="1"/>
</dbReference>
<comment type="subcellular location">
    <subcellularLocation>
        <location evidence="1">Membrane</location>
        <topology evidence="1">Multi-pass membrane protein</topology>
    </subcellularLocation>
</comment>
<dbReference type="GO" id="GO:0005524">
    <property type="term" value="F:ATP binding"/>
    <property type="evidence" value="ECO:0007669"/>
    <property type="project" value="UniProtKB-KW"/>
</dbReference>
<evidence type="ECO:0000313" key="12">
    <source>
        <dbReference type="EMBL" id="KAF2667095.1"/>
    </source>
</evidence>
<dbReference type="GO" id="GO:0016887">
    <property type="term" value="F:ATP hydrolysis activity"/>
    <property type="evidence" value="ECO:0007669"/>
    <property type="project" value="InterPro"/>
</dbReference>
<keyword evidence="8 9" id="KW-0472">Membrane</keyword>
<dbReference type="InterPro" id="IPR011527">
    <property type="entry name" value="ABC1_TM_dom"/>
</dbReference>
<reference evidence="12" key="1">
    <citation type="journal article" date="2020" name="Stud. Mycol.">
        <title>101 Dothideomycetes genomes: a test case for predicting lifestyles and emergence of pathogens.</title>
        <authorList>
            <person name="Haridas S."/>
            <person name="Albert R."/>
            <person name="Binder M."/>
            <person name="Bloem J."/>
            <person name="Labutti K."/>
            <person name="Salamov A."/>
            <person name="Andreopoulos B."/>
            <person name="Baker S."/>
            <person name="Barry K."/>
            <person name="Bills G."/>
            <person name="Bluhm B."/>
            <person name="Cannon C."/>
            <person name="Castanera R."/>
            <person name="Culley D."/>
            <person name="Daum C."/>
            <person name="Ezra D."/>
            <person name="Gonzalez J."/>
            <person name="Henrissat B."/>
            <person name="Kuo A."/>
            <person name="Liang C."/>
            <person name="Lipzen A."/>
            <person name="Lutzoni F."/>
            <person name="Magnuson J."/>
            <person name="Mondo S."/>
            <person name="Nolan M."/>
            <person name="Ohm R."/>
            <person name="Pangilinan J."/>
            <person name="Park H.-J."/>
            <person name="Ramirez L."/>
            <person name="Alfaro M."/>
            <person name="Sun H."/>
            <person name="Tritt A."/>
            <person name="Yoshinaga Y."/>
            <person name="Zwiers L.-H."/>
            <person name="Turgeon B."/>
            <person name="Goodwin S."/>
            <person name="Spatafora J."/>
            <person name="Crous P."/>
            <person name="Grigoriev I."/>
        </authorList>
    </citation>
    <scope>NUCLEOTIDE SEQUENCE</scope>
    <source>
        <strain evidence="12">CBS 115976</strain>
    </source>
</reference>
<evidence type="ECO:0000256" key="7">
    <source>
        <dbReference type="ARBA" id="ARBA00022989"/>
    </source>
</evidence>
<keyword evidence="6" id="KW-0067">ATP-binding</keyword>
<dbReference type="OrthoDB" id="6500128at2759"/>
<dbReference type="InterPro" id="IPR027417">
    <property type="entry name" value="P-loop_NTPase"/>
</dbReference>
<dbReference type="SUPFAM" id="SSF52540">
    <property type="entry name" value="P-loop containing nucleoside triphosphate hydrolases"/>
    <property type="match status" value="2"/>
</dbReference>
<dbReference type="PANTHER" id="PTHR43394:SF1">
    <property type="entry name" value="ATP-BINDING CASSETTE SUB-FAMILY B MEMBER 10, MITOCHONDRIAL"/>
    <property type="match status" value="1"/>
</dbReference>
<feature type="transmembrane region" description="Helical" evidence="9">
    <location>
        <begin position="996"/>
        <end position="1017"/>
    </location>
</feature>
<dbReference type="InterPro" id="IPR003593">
    <property type="entry name" value="AAA+_ATPase"/>
</dbReference>
<evidence type="ECO:0000259" key="10">
    <source>
        <dbReference type="PROSITE" id="PS50893"/>
    </source>
</evidence>
<dbReference type="Pfam" id="PF00664">
    <property type="entry name" value="ABC_membrane"/>
    <property type="match status" value="2"/>
</dbReference>
<evidence type="ECO:0000256" key="3">
    <source>
        <dbReference type="ARBA" id="ARBA00022448"/>
    </source>
</evidence>
<evidence type="ECO:0000256" key="1">
    <source>
        <dbReference type="ARBA" id="ARBA00004141"/>
    </source>
</evidence>
<name>A0A6A6U4A1_9PEZI</name>
<feature type="transmembrane region" description="Helical" evidence="9">
    <location>
        <begin position="777"/>
        <end position="803"/>
    </location>
</feature>
<keyword evidence="7 9" id="KW-1133">Transmembrane helix</keyword>
<gene>
    <name evidence="12" type="ORF">BT63DRAFT_427513</name>
</gene>
<dbReference type="InterPro" id="IPR036640">
    <property type="entry name" value="ABC1_TM_sf"/>
</dbReference>
<dbReference type="Gene3D" id="3.40.50.300">
    <property type="entry name" value="P-loop containing nucleotide triphosphate hydrolases"/>
    <property type="match status" value="2"/>
</dbReference>
<feature type="transmembrane region" description="Helical" evidence="9">
    <location>
        <begin position="103"/>
        <end position="124"/>
    </location>
</feature>
<evidence type="ECO:0000313" key="13">
    <source>
        <dbReference type="Proteomes" id="UP000799302"/>
    </source>
</evidence>
<evidence type="ECO:0000256" key="2">
    <source>
        <dbReference type="ARBA" id="ARBA00007577"/>
    </source>
</evidence>
<evidence type="ECO:0000259" key="11">
    <source>
        <dbReference type="PROSITE" id="PS50929"/>
    </source>
</evidence>
<dbReference type="PROSITE" id="PS50929">
    <property type="entry name" value="ABC_TM1F"/>
    <property type="match status" value="2"/>
</dbReference>
<accession>A0A6A6U4A1</accession>
<comment type="similarity">
    <text evidence="2">Belongs to the ABC transporter superfamily. ABCB family. Multidrug resistance exporter (TC 3.A.1.201) subfamily.</text>
</comment>
<feature type="transmembrane region" description="Helical" evidence="9">
    <location>
        <begin position="846"/>
        <end position="870"/>
    </location>
</feature>
<keyword evidence="4 9" id="KW-0812">Transmembrane</keyword>
<keyword evidence="13" id="KW-1185">Reference proteome</keyword>
<feature type="transmembrane region" description="Helical" evidence="9">
    <location>
        <begin position="876"/>
        <end position="899"/>
    </location>
</feature>
<dbReference type="FunFam" id="3.40.50.300:FF:000913">
    <property type="entry name" value="ABC multidrug transporter SitT"/>
    <property type="match status" value="1"/>
</dbReference>
<dbReference type="InterPro" id="IPR003439">
    <property type="entry name" value="ABC_transporter-like_ATP-bd"/>
</dbReference>
<organism evidence="12 13">
    <name type="scientific">Microthyrium microscopicum</name>
    <dbReference type="NCBI Taxonomy" id="703497"/>
    <lineage>
        <taxon>Eukaryota</taxon>
        <taxon>Fungi</taxon>
        <taxon>Dikarya</taxon>
        <taxon>Ascomycota</taxon>
        <taxon>Pezizomycotina</taxon>
        <taxon>Dothideomycetes</taxon>
        <taxon>Dothideomycetes incertae sedis</taxon>
        <taxon>Microthyriales</taxon>
        <taxon>Microthyriaceae</taxon>
        <taxon>Microthyrium</taxon>
    </lineage>
</organism>
<dbReference type="Pfam" id="PF00005">
    <property type="entry name" value="ABC_tran"/>
    <property type="match status" value="2"/>
</dbReference>
<dbReference type="PROSITE" id="PS50893">
    <property type="entry name" value="ABC_TRANSPORTER_2"/>
    <property type="match status" value="2"/>
</dbReference>
<dbReference type="GO" id="GO:0005743">
    <property type="term" value="C:mitochondrial inner membrane"/>
    <property type="evidence" value="ECO:0007669"/>
    <property type="project" value="TreeGrafter"/>
</dbReference>
<feature type="transmembrane region" description="Helical" evidence="9">
    <location>
        <begin position="730"/>
        <end position="750"/>
    </location>
</feature>
<feature type="domain" description="ABC transporter" evidence="10">
    <location>
        <begin position="383"/>
        <end position="664"/>
    </location>
</feature>
<dbReference type="FunFam" id="1.20.1560.10:FF:000057">
    <property type="entry name" value="ABC multidrug transporter SitT"/>
    <property type="match status" value="1"/>
</dbReference>
<feature type="transmembrane region" description="Helical" evidence="9">
    <location>
        <begin position="176"/>
        <end position="195"/>
    </location>
</feature>
<evidence type="ECO:0000256" key="5">
    <source>
        <dbReference type="ARBA" id="ARBA00022741"/>
    </source>
</evidence>
<dbReference type="SUPFAM" id="SSF90123">
    <property type="entry name" value="ABC transporter transmembrane region"/>
    <property type="match status" value="2"/>
</dbReference>
<dbReference type="EMBL" id="MU004238">
    <property type="protein sequence ID" value="KAF2667095.1"/>
    <property type="molecule type" value="Genomic_DNA"/>
</dbReference>
<proteinExistence type="inferred from homology"/>
<sequence>MVEKTSEPPATVTDTVTEVVVDGFWTKVCKFNQYFNLLVSAKPSKWDIFMLCLGFIAAVASGLPFPLIGIIFGQLVDEFNSTTCSNSVDPDEYQNSVNHKVLLVLYVAIAQFVLMYTYLACWSLTGARLAQRLREQYLHHLLKQSPTFFDTRPAGQVSSRLNGDIQTIRAGTSEKVGICISSLSFFVTAYIVAFIKQTDLAAMLLSLVPAYFLMSLVGNRFIEKYAEQVSDHIAKCASVALEALSHINVVQAFNANRRLELRFSKDLVNARTNGINKAVAIGIQAGSMYFIAYAANALAFWQGSRSIAQAVEGSGNSTVGKTYTVIFILVDATLVLSQVAPFVQIFSAAVGSANSLHQDMALEHNDTPEYDNEDVSSGIDGHVKFFNVCFEYPSRQGVTVLKDVNMDFPAGKHTAIVGQSGSGKSTIAELITKLYEPTGGAILIDKHDSRYISPVSLRSFIGSVEQNPTLLNRSILENIALGLLSSSSPGHSNLRTTLLDSTFQQFVDYLRAHGNGELDASKISTDSNVMRIIELVKQAATLADADAFIRQLKDGYTTTLGSKGRTLSGGQRQRIALARALVRDPKILILDEATSALDSQTEIRVHQALEAVASGRTLITIAHRLSTIQNADNIIVLRDGRVMEQGTHVTLMAANGAYAEMVSLQSLTSPTTSSSDSDLDSITSDAPKTEALIDIPLDIPLVGDEEDSSVSSKRPLGRIFSGVWRLVNKYTVIILAAFVGSLVVGGSFSAESIIFGNTVGELNTCRSPADILASGKFFALMFFILGVIEFFANIISWAGFGLVSERLLYRVRVSTFKTMLKQNLDWHNIERRTPASLLSIITKDSAALGGISGSVIGTILSILINLVAAIILTTVIAWKIALVCLSTVPLLLGAGLIQLRVLTKFEEKHETAYSESVDLAIEAVESIKTVASFSLEEDTMARYRRALAGPREETTRVSLEASLWQAITYLLGNLSYALAFWWGSKQIIAGTYSTTQFLIVIMALLVSAQLWSQMFALAPELSSARSAVARILNLLDLDQENYRKSQESDSVSKNFDLEAMHELKAQSPIATSALAVEFQNVQFSYSGRPDLKVLHDLTMQIKPGQFTAFVGPSGAGKSTIISLIERLYTPTSGTVKIGGLDINKTRDLGFRDNISLVPQDSALFDGSVRFNVSLGARPGHEATDEEIEEACRLANIHETITKLPEGYETDCGSNGGLLSGGQKQRIAIARALVRKPKLLILDESTSALDAESERAIQESLQNVAGGVTIIAIAHRLNTIQHADTIFVIESGRCVDQGKHEELMRRSEMYRSSALYQQLHSVSSS</sequence>
<feature type="transmembrane region" description="Helical" evidence="9">
    <location>
        <begin position="48"/>
        <end position="72"/>
    </location>
</feature>
<keyword evidence="3" id="KW-0813">Transport</keyword>
<evidence type="ECO:0000256" key="8">
    <source>
        <dbReference type="ARBA" id="ARBA00023136"/>
    </source>
</evidence>
<dbReference type="GO" id="GO:0015421">
    <property type="term" value="F:ABC-type oligopeptide transporter activity"/>
    <property type="evidence" value="ECO:0007669"/>
    <property type="project" value="TreeGrafter"/>
</dbReference>
<feature type="domain" description="ABC transporter" evidence="10">
    <location>
        <begin position="1076"/>
        <end position="1315"/>
    </location>
</feature>
<feature type="domain" description="ABC transmembrane type-1" evidence="11">
    <location>
        <begin position="53"/>
        <end position="348"/>
    </location>
</feature>
<dbReference type="Proteomes" id="UP000799302">
    <property type="component" value="Unassembled WGS sequence"/>
</dbReference>
<feature type="domain" description="ABC transmembrane type-1" evidence="11">
    <location>
        <begin position="735"/>
        <end position="1023"/>
    </location>
</feature>
<keyword evidence="5" id="KW-0547">Nucleotide-binding</keyword>
<dbReference type="PROSITE" id="PS00211">
    <property type="entry name" value="ABC_TRANSPORTER_1"/>
    <property type="match status" value="2"/>
</dbReference>
<dbReference type="SMART" id="SM00382">
    <property type="entry name" value="AAA"/>
    <property type="match status" value="2"/>
</dbReference>
<dbReference type="GO" id="GO:0090374">
    <property type="term" value="P:oligopeptide export from mitochondrion"/>
    <property type="evidence" value="ECO:0007669"/>
    <property type="project" value="TreeGrafter"/>
</dbReference>
<evidence type="ECO:0000256" key="4">
    <source>
        <dbReference type="ARBA" id="ARBA00022692"/>
    </source>
</evidence>
<dbReference type="CDD" id="cd18577">
    <property type="entry name" value="ABC_6TM_Pgp_ABCB1_D1_like"/>
    <property type="match status" value="1"/>
</dbReference>